<dbReference type="Proteomes" id="UP000619479">
    <property type="component" value="Unassembled WGS sequence"/>
</dbReference>
<organism evidence="2 3">
    <name type="scientific">Actinoplanes cyaneus</name>
    <dbReference type="NCBI Taxonomy" id="52696"/>
    <lineage>
        <taxon>Bacteria</taxon>
        <taxon>Bacillati</taxon>
        <taxon>Actinomycetota</taxon>
        <taxon>Actinomycetes</taxon>
        <taxon>Micromonosporales</taxon>
        <taxon>Micromonosporaceae</taxon>
        <taxon>Actinoplanes</taxon>
    </lineage>
</organism>
<evidence type="ECO:0008006" key="4">
    <source>
        <dbReference type="Google" id="ProtNLM"/>
    </source>
</evidence>
<dbReference type="AlphaFoldDB" id="A0A919IS12"/>
<feature type="chain" id="PRO_5039268201" description="Lipoprotein" evidence="1">
    <location>
        <begin position="26"/>
        <end position="222"/>
    </location>
</feature>
<keyword evidence="3" id="KW-1185">Reference proteome</keyword>
<comment type="caution">
    <text evidence="2">The sequence shown here is derived from an EMBL/GenBank/DDBJ whole genome shotgun (WGS) entry which is preliminary data.</text>
</comment>
<dbReference type="EMBL" id="BOMH01000101">
    <property type="protein sequence ID" value="GID71160.1"/>
    <property type="molecule type" value="Genomic_DNA"/>
</dbReference>
<evidence type="ECO:0000313" key="2">
    <source>
        <dbReference type="EMBL" id="GID71160.1"/>
    </source>
</evidence>
<feature type="signal peptide" evidence="1">
    <location>
        <begin position="1"/>
        <end position="25"/>
    </location>
</feature>
<keyword evidence="1" id="KW-0732">Signal</keyword>
<sequence length="222" mass="22886">MIMIVGRRKRAGWLAVGVLSLVVVGGCGQNAASAPEGDAVVSAVPSGSVTGTSSTASSPAAAGNAAAGPPWYSVAGEAPEISGAVHRTNSPLENQNWINDAARFQRTWLYTGRIRIVEVDINRADPTADKCDEMRETESKLRPIGHIVVSLQGVADGGIAIVDQAKKGTDGPGVRTYACSGNAIVSVGMLVEGVIGSEADLTARSPELTAVLTEVLANLRPR</sequence>
<reference evidence="2" key="1">
    <citation type="submission" date="2021-01" db="EMBL/GenBank/DDBJ databases">
        <title>Whole genome shotgun sequence of Actinoplanes cyaneus NBRC 14990.</title>
        <authorList>
            <person name="Komaki H."/>
            <person name="Tamura T."/>
        </authorList>
    </citation>
    <scope>NUCLEOTIDE SEQUENCE</scope>
    <source>
        <strain evidence="2">NBRC 14990</strain>
    </source>
</reference>
<protein>
    <recommendedName>
        <fullName evidence="4">Lipoprotein</fullName>
    </recommendedName>
</protein>
<evidence type="ECO:0000256" key="1">
    <source>
        <dbReference type="SAM" id="SignalP"/>
    </source>
</evidence>
<proteinExistence type="predicted"/>
<name>A0A919IS12_9ACTN</name>
<dbReference type="PROSITE" id="PS51257">
    <property type="entry name" value="PROKAR_LIPOPROTEIN"/>
    <property type="match status" value="1"/>
</dbReference>
<evidence type="ECO:0000313" key="3">
    <source>
        <dbReference type="Proteomes" id="UP000619479"/>
    </source>
</evidence>
<accession>A0A919IS12</accession>
<gene>
    <name evidence="2" type="ORF">Acy02nite_90410</name>
</gene>